<protein>
    <recommendedName>
        <fullName evidence="2">Leucine--tRNA ligase</fullName>
    </recommendedName>
</protein>
<reference evidence="1" key="1">
    <citation type="submission" date="2019-08" db="EMBL/GenBank/DDBJ databases">
        <authorList>
            <person name="Kucharzyk K."/>
            <person name="Murdoch R.W."/>
            <person name="Higgins S."/>
            <person name="Loffler F."/>
        </authorList>
    </citation>
    <scope>NUCLEOTIDE SEQUENCE</scope>
</reference>
<sequence length="40" mass="4435">MDKAALEALVRESRQVTPYLEGKAIRKVIIVKNIVNIVVG</sequence>
<proteinExistence type="predicted"/>
<evidence type="ECO:0008006" key="2">
    <source>
        <dbReference type="Google" id="ProtNLM"/>
    </source>
</evidence>
<gene>
    <name evidence="1" type="ORF">SDC9_131178</name>
</gene>
<evidence type="ECO:0000313" key="1">
    <source>
        <dbReference type="EMBL" id="MPM84107.1"/>
    </source>
</evidence>
<comment type="caution">
    <text evidence="1">The sequence shown here is derived from an EMBL/GenBank/DDBJ whole genome shotgun (WGS) entry which is preliminary data.</text>
</comment>
<dbReference type="Gene3D" id="3.10.20.590">
    <property type="match status" value="1"/>
</dbReference>
<dbReference type="EMBL" id="VSSQ01032742">
    <property type="protein sequence ID" value="MPM84107.1"/>
    <property type="molecule type" value="Genomic_DNA"/>
</dbReference>
<name>A0A645D4J7_9ZZZZ</name>
<organism evidence="1">
    <name type="scientific">bioreactor metagenome</name>
    <dbReference type="NCBI Taxonomy" id="1076179"/>
    <lineage>
        <taxon>unclassified sequences</taxon>
        <taxon>metagenomes</taxon>
        <taxon>ecological metagenomes</taxon>
    </lineage>
</organism>
<accession>A0A645D4J7</accession>
<dbReference type="AlphaFoldDB" id="A0A645D4J7"/>